<evidence type="ECO:0000256" key="1">
    <source>
        <dbReference type="SAM" id="Phobius"/>
    </source>
</evidence>
<evidence type="ECO:0000313" key="2">
    <source>
        <dbReference type="EMBL" id="HJA89650.1"/>
    </source>
</evidence>
<organism evidence="2 3">
    <name type="scientific">Candidatus Jeotgalibaca merdavium</name>
    <dbReference type="NCBI Taxonomy" id="2838627"/>
    <lineage>
        <taxon>Bacteria</taxon>
        <taxon>Bacillati</taxon>
        <taxon>Bacillota</taxon>
        <taxon>Bacilli</taxon>
        <taxon>Lactobacillales</taxon>
        <taxon>Carnobacteriaceae</taxon>
        <taxon>Jeotgalibaca</taxon>
    </lineage>
</organism>
<dbReference type="PIRSF" id="PIRSF037394">
    <property type="entry name" value="ABC_thiamine-permease_YkoE_prd"/>
    <property type="match status" value="1"/>
</dbReference>
<protein>
    <submittedName>
        <fullName evidence="2">ECF transporter S component</fullName>
    </submittedName>
</protein>
<reference evidence="2" key="1">
    <citation type="journal article" date="2021" name="PeerJ">
        <title>Extensive microbial diversity within the chicken gut microbiome revealed by metagenomics and culture.</title>
        <authorList>
            <person name="Gilroy R."/>
            <person name="Ravi A."/>
            <person name="Getino M."/>
            <person name="Pursley I."/>
            <person name="Horton D.L."/>
            <person name="Alikhan N.F."/>
            <person name="Baker D."/>
            <person name="Gharbi K."/>
            <person name="Hall N."/>
            <person name="Watson M."/>
            <person name="Adriaenssens E.M."/>
            <person name="Foster-Nyarko E."/>
            <person name="Jarju S."/>
            <person name="Secka A."/>
            <person name="Antonio M."/>
            <person name="Oren A."/>
            <person name="Chaudhuri R.R."/>
            <person name="La Ragione R."/>
            <person name="Hildebrand F."/>
            <person name="Pallen M.J."/>
        </authorList>
    </citation>
    <scope>NUCLEOTIDE SEQUENCE</scope>
    <source>
        <strain evidence="2">CHK171-505</strain>
    </source>
</reference>
<feature type="transmembrane region" description="Helical" evidence="1">
    <location>
        <begin position="51"/>
        <end position="67"/>
    </location>
</feature>
<evidence type="ECO:0000313" key="3">
    <source>
        <dbReference type="Proteomes" id="UP000886856"/>
    </source>
</evidence>
<proteinExistence type="predicted"/>
<dbReference type="Pfam" id="PF09819">
    <property type="entry name" value="ABC_cobalt"/>
    <property type="match status" value="1"/>
</dbReference>
<keyword evidence="1" id="KW-1133">Transmembrane helix</keyword>
<feature type="transmembrane region" description="Helical" evidence="1">
    <location>
        <begin position="79"/>
        <end position="101"/>
    </location>
</feature>
<comment type="caution">
    <text evidence="2">The sequence shown here is derived from an EMBL/GenBank/DDBJ whole genome shotgun (WGS) entry which is preliminary data.</text>
</comment>
<dbReference type="EMBL" id="DWYW01000048">
    <property type="protein sequence ID" value="HJA89650.1"/>
    <property type="molecule type" value="Genomic_DNA"/>
</dbReference>
<name>A0A9D2HZU7_9LACT</name>
<feature type="transmembrane region" description="Helical" evidence="1">
    <location>
        <begin position="152"/>
        <end position="171"/>
    </location>
</feature>
<dbReference type="AlphaFoldDB" id="A0A9D2HZU7"/>
<feature type="transmembrane region" description="Helical" evidence="1">
    <location>
        <begin position="121"/>
        <end position="140"/>
    </location>
</feature>
<accession>A0A9D2HZU7</accession>
<reference evidence="2" key="2">
    <citation type="submission" date="2021-04" db="EMBL/GenBank/DDBJ databases">
        <authorList>
            <person name="Gilroy R."/>
        </authorList>
    </citation>
    <scope>NUCLEOTIDE SEQUENCE</scope>
    <source>
        <strain evidence="2">CHK171-505</strain>
    </source>
</reference>
<dbReference type="InterPro" id="IPR017195">
    <property type="entry name" value="ABC_thiamin-permease_prd"/>
</dbReference>
<keyword evidence="1" id="KW-0472">Membrane</keyword>
<keyword evidence="1" id="KW-0812">Transmembrane</keyword>
<dbReference type="Proteomes" id="UP000886856">
    <property type="component" value="Unassembled WGS sequence"/>
</dbReference>
<sequence length="195" mass="21507">MNKEPLKLRDFIFMGLISVAFGIVYLIALYLGAALTTALTPAGIGILGYEPFYGIWFMAPVVALYILRRPSVGIITEIFAAVIEVVLGNVFGPIVIVSAFIQGVGVELPYMFTKYRRYNMRNSMVGAVLATIFSFIWTAFRNDYASLEMSIVIAIFVIRLISSLIFTGFIAHKLCIALDNTGLLKSYGVSHEKGN</sequence>
<feature type="transmembrane region" description="Helical" evidence="1">
    <location>
        <begin position="12"/>
        <end position="31"/>
    </location>
</feature>
<gene>
    <name evidence="2" type="ORF">H9948_02560</name>
</gene>